<comment type="caution">
    <text evidence="1">The sequence shown here is derived from an EMBL/GenBank/DDBJ whole genome shotgun (WGS) entry which is preliminary data.</text>
</comment>
<organism evidence="1 2">
    <name type="scientific">Microthlaspi erraticum</name>
    <dbReference type="NCBI Taxonomy" id="1685480"/>
    <lineage>
        <taxon>Eukaryota</taxon>
        <taxon>Viridiplantae</taxon>
        <taxon>Streptophyta</taxon>
        <taxon>Embryophyta</taxon>
        <taxon>Tracheophyta</taxon>
        <taxon>Spermatophyta</taxon>
        <taxon>Magnoliopsida</taxon>
        <taxon>eudicotyledons</taxon>
        <taxon>Gunneridae</taxon>
        <taxon>Pentapetalae</taxon>
        <taxon>rosids</taxon>
        <taxon>malvids</taxon>
        <taxon>Brassicales</taxon>
        <taxon>Brassicaceae</taxon>
        <taxon>Coluteocarpeae</taxon>
        <taxon>Microthlaspi</taxon>
    </lineage>
</organism>
<dbReference type="Proteomes" id="UP000467841">
    <property type="component" value="Unassembled WGS sequence"/>
</dbReference>
<accession>A0A6D2J0D6</accession>
<name>A0A6D2J0D6_9BRAS</name>
<keyword evidence="2" id="KW-1185">Reference proteome</keyword>
<protein>
    <submittedName>
        <fullName evidence="1">Uncharacterized protein</fullName>
    </submittedName>
</protein>
<sequence length="106" mass="11395">MASRPVVGQSSPTRTDASAVVRERVARPRGLVPRSRGMVVCVAAWSVCSLADRGTMFPGSCCVIGRSVSNFGRDFRRTDVTLAERETIVSRPTGLCGWALILDKAV</sequence>
<proteinExistence type="predicted"/>
<evidence type="ECO:0000313" key="2">
    <source>
        <dbReference type="Proteomes" id="UP000467841"/>
    </source>
</evidence>
<evidence type="ECO:0000313" key="1">
    <source>
        <dbReference type="EMBL" id="CAA7030801.1"/>
    </source>
</evidence>
<dbReference type="EMBL" id="CACVBM020001097">
    <property type="protein sequence ID" value="CAA7030801.1"/>
    <property type="molecule type" value="Genomic_DNA"/>
</dbReference>
<gene>
    <name evidence="1" type="ORF">MERR_LOCUS18036</name>
</gene>
<dbReference type="AlphaFoldDB" id="A0A6D2J0D6"/>
<reference evidence="1" key="1">
    <citation type="submission" date="2020-01" db="EMBL/GenBank/DDBJ databases">
        <authorList>
            <person name="Mishra B."/>
        </authorList>
    </citation>
    <scope>NUCLEOTIDE SEQUENCE [LARGE SCALE GENOMIC DNA]</scope>
</reference>